<gene>
    <name evidence="5" type="ORF">Z517_07080</name>
</gene>
<evidence type="ECO:0000313" key="5">
    <source>
        <dbReference type="EMBL" id="KIW80464.1"/>
    </source>
</evidence>
<dbReference type="GeneID" id="25306570"/>
<reference evidence="5 6" key="1">
    <citation type="submission" date="2015-01" db="EMBL/GenBank/DDBJ databases">
        <title>The Genome Sequence of Fonsecaea pedrosoi CBS 271.37.</title>
        <authorList>
            <consortium name="The Broad Institute Genomics Platform"/>
            <person name="Cuomo C."/>
            <person name="de Hoog S."/>
            <person name="Gorbushina A."/>
            <person name="Stielow B."/>
            <person name="Teixiera M."/>
            <person name="Abouelleil A."/>
            <person name="Chapman S.B."/>
            <person name="Priest M."/>
            <person name="Young S.K."/>
            <person name="Wortman J."/>
            <person name="Nusbaum C."/>
            <person name="Birren B."/>
        </authorList>
    </citation>
    <scope>NUCLEOTIDE SEQUENCE [LARGE SCALE GENOMIC DNA]</scope>
    <source>
        <strain evidence="5 6">CBS 271.37</strain>
    </source>
</reference>
<accession>A0A0D2H779</accession>
<dbReference type="AlphaFoldDB" id="A0A0D2H779"/>
<dbReference type="InterPro" id="IPR023631">
    <property type="entry name" value="Amidase_dom"/>
</dbReference>
<protein>
    <recommendedName>
        <fullName evidence="4">Amidase domain-containing protein</fullName>
    </recommendedName>
</protein>
<dbReference type="Gene3D" id="3.90.1300.10">
    <property type="entry name" value="Amidase signature (AS) domain"/>
    <property type="match status" value="1"/>
</dbReference>
<evidence type="ECO:0000256" key="3">
    <source>
        <dbReference type="PIRSR" id="PIRSR001221-1"/>
    </source>
</evidence>
<feature type="active site" description="Acyl-ester intermediate" evidence="3">
    <location>
        <position position="233"/>
    </location>
</feature>
<dbReference type="PIRSF" id="PIRSF001221">
    <property type="entry name" value="Amidase_fungi"/>
    <property type="match status" value="1"/>
</dbReference>
<evidence type="ECO:0000256" key="1">
    <source>
        <dbReference type="ARBA" id="ARBA00009199"/>
    </source>
</evidence>
<dbReference type="VEuPathDB" id="FungiDB:Z517_07080"/>
<evidence type="ECO:0000259" key="4">
    <source>
        <dbReference type="Pfam" id="PF01425"/>
    </source>
</evidence>
<evidence type="ECO:0000313" key="6">
    <source>
        <dbReference type="Proteomes" id="UP000053029"/>
    </source>
</evidence>
<dbReference type="Proteomes" id="UP000053029">
    <property type="component" value="Unassembled WGS sequence"/>
</dbReference>
<comment type="similarity">
    <text evidence="1">Belongs to the amidase family.</text>
</comment>
<keyword evidence="6" id="KW-1185">Reference proteome</keyword>
<feature type="active site" description="Charge relay system" evidence="3">
    <location>
        <position position="134"/>
    </location>
</feature>
<dbReference type="InterPro" id="IPR036928">
    <property type="entry name" value="AS_sf"/>
</dbReference>
<dbReference type="STRING" id="1442368.A0A0D2H779"/>
<evidence type="ECO:0000256" key="2">
    <source>
        <dbReference type="ARBA" id="ARBA00022801"/>
    </source>
</evidence>
<name>A0A0D2H779_9EURO</name>
<sequence length="541" mass="59365">MTATWQKTAAAYQAALKAKIPPEWLLPKDFLSGGKPRNIMPLFKTCGVLTSHELAITEVEDAVTLLEKLHSRTWSAVEVTVAFCKRAAVAQQLINCLMDIDFSGAIQRAKELDEHLATKGELVGPLHGLPVSLKDLTHVKGMKYTLGMVALADEVSDHDAVVVQTLRAAGAVIYCKTTMPQTGMALETTTNLYGRTLNPFNTDLVSGGSSGGEGALNGCLGAPIGVATDIGGSIRAPASFNGLYGIRPTSRRFSYLGNAPFTGQTAILSSIGPVGRSLRDIEMMLRVWNNHEPWLYDPVVMTKKWTTDVPVPAKATIGVMFWDEVVMPHPPVQRALKMAVDKLKQAGHEVIVFKPYKHKDAWDLAFKQYYPTGGKEIKATLARAGEEPIPSVAKFLARARQLTVEELLQCATEQRQYQIEYLNHWRATSSQTSTGKPIDALLTPSMASASFPHDYLPWWGYLAQWNLLDYPSVILPVSHVQLSDVKDTTYQPVNELDQETYDLYDPALFDGAPISLQLVGRSLCEEELLAVAMAVDRAIKA</sequence>
<feature type="domain" description="Amidase" evidence="4">
    <location>
        <begin position="78"/>
        <end position="529"/>
    </location>
</feature>
<proteinExistence type="inferred from homology"/>
<dbReference type="HOGENOM" id="CLU_009600_9_2_1"/>
<dbReference type="GO" id="GO:0016787">
    <property type="term" value="F:hydrolase activity"/>
    <property type="evidence" value="ECO:0007669"/>
    <property type="project" value="UniProtKB-KW"/>
</dbReference>
<feature type="active site" description="Charge relay system" evidence="3">
    <location>
        <position position="209"/>
    </location>
</feature>
<dbReference type="Pfam" id="PF01425">
    <property type="entry name" value="Amidase"/>
    <property type="match status" value="1"/>
</dbReference>
<dbReference type="PANTHER" id="PTHR46072">
    <property type="entry name" value="AMIDASE-RELATED-RELATED"/>
    <property type="match status" value="1"/>
</dbReference>
<dbReference type="RefSeq" id="XP_013284272.1">
    <property type="nucleotide sequence ID" value="XM_013428818.1"/>
</dbReference>
<keyword evidence="2" id="KW-0378">Hydrolase</keyword>
<organism evidence="5 6">
    <name type="scientific">Fonsecaea pedrosoi CBS 271.37</name>
    <dbReference type="NCBI Taxonomy" id="1442368"/>
    <lineage>
        <taxon>Eukaryota</taxon>
        <taxon>Fungi</taxon>
        <taxon>Dikarya</taxon>
        <taxon>Ascomycota</taxon>
        <taxon>Pezizomycotina</taxon>
        <taxon>Eurotiomycetes</taxon>
        <taxon>Chaetothyriomycetidae</taxon>
        <taxon>Chaetothyriales</taxon>
        <taxon>Herpotrichiellaceae</taxon>
        <taxon>Fonsecaea</taxon>
    </lineage>
</organism>
<dbReference type="SUPFAM" id="SSF75304">
    <property type="entry name" value="Amidase signature (AS) enzymes"/>
    <property type="match status" value="1"/>
</dbReference>
<dbReference type="EMBL" id="KN846972">
    <property type="protein sequence ID" value="KIW80464.1"/>
    <property type="molecule type" value="Genomic_DNA"/>
</dbReference>
<dbReference type="OrthoDB" id="6428749at2759"/>